<dbReference type="PANTHER" id="PTHR33542">
    <property type="entry name" value="SIROHYDROCHLORIN FERROCHELATASE, CHLOROPLASTIC"/>
    <property type="match status" value="1"/>
</dbReference>
<evidence type="ECO:0000313" key="4">
    <source>
        <dbReference type="Proteomes" id="UP001596143"/>
    </source>
</evidence>
<protein>
    <submittedName>
        <fullName evidence="3">Sirohydrochlorin chelatase</fullName>
    </submittedName>
</protein>
<gene>
    <name evidence="3" type="ORF">ACFPTR_10920</name>
</gene>
<organism evidence="3 4">
    <name type="scientific">Aliibacillus thermotolerans</name>
    <dbReference type="NCBI Taxonomy" id="1834418"/>
    <lineage>
        <taxon>Bacteria</taxon>
        <taxon>Bacillati</taxon>
        <taxon>Bacillota</taxon>
        <taxon>Bacilli</taxon>
        <taxon>Bacillales</taxon>
        <taxon>Bacillaceae</taxon>
        <taxon>Aliibacillus</taxon>
    </lineage>
</organism>
<keyword evidence="4" id="KW-1185">Reference proteome</keyword>
<dbReference type="PANTHER" id="PTHR33542:SF3">
    <property type="entry name" value="SIROHYDROCHLORIN FERROCHELATASE, CHLOROPLASTIC"/>
    <property type="match status" value="1"/>
</dbReference>
<dbReference type="Proteomes" id="UP001596143">
    <property type="component" value="Unassembled WGS sequence"/>
</dbReference>
<proteinExistence type="predicted"/>
<dbReference type="Gene3D" id="3.40.50.1400">
    <property type="match status" value="2"/>
</dbReference>
<dbReference type="CDD" id="cd03416">
    <property type="entry name" value="CbiX_SirB_N"/>
    <property type="match status" value="1"/>
</dbReference>
<keyword evidence="1" id="KW-0479">Metal-binding</keyword>
<dbReference type="CDD" id="cd03414">
    <property type="entry name" value="CbiX_SirB_C"/>
    <property type="match status" value="1"/>
</dbReference>
<accession>A0ABW0UAL8</accession>
<comment type="caution">
    <text evidence="3">The sequence shown here is derived from an EMBL/GenBank/DDBJ whole genome shotgun (WGS) entry which is preliminary data.</text>
</comment>
<name>A0ABW0UAL8_9BACI</name>
<dbReference type="RefSeq" id="WP_270897085.1">
    <property type="nucleotide sequence ID" value="NZ_JBHSPF010000059.1"/>
</dbReference>
<dbReference type="SUPFAM" id="SSF53800">
    <property type="entry name" value="Chelatase"/>
    <property type="match status" value="1"/>
</dbReference>
<keyword evidence="2" id="KW-0456">Lyase</keyword>
<evidence type="ECO:0000256" key="2">
    <source>
        <dbReference type="ARBA" id="ARBA00023239"/>
    </source>
</evidence>
<reference evidence="4" key="1">
    <citation type="journal article" date="2019" name="Int. J. Syst. Evol. Microbiol.">
        <title>The Global Catalogue of Microorganisms (GCM) 10K type strain sequencing project: providing services to taxonomists for standard genome sequencing and annotation.</title>
        <authorList>
            <consortium name="The Broad Institute Genomics Platform"/>
            <consortium name="The Broad Institute Genome Sequencing Center for Infectious Disease"/>
            <person name="Wu L."/>
            <person name="Ma J."/>
        </authorList>
    </citation>
    <scope>NUCLEOTIDE SEQUENCE [LARGE SCALE GENOMIC DNA]</scope>
    <source>
        <strain evidence="4">CGMCC 1.15790</strain>
    </source>
</reference>
<evidence type="ECO:0000256" key="1">
    <source>
        <dbReference type="ARBA" id="ARBA00022723"/>
    </source>
</evidence>
<dbReference type="InterPro" id="IPR050963">
    <property type="entry name" value="Sirohydro_Cobaltochel/CbiX"/>
</dbReference>
<dbReference type="Pfam" id="PF01903">
    <property type="entry name" value="CbiX"/>
    <property type="match status" value="2"/>
</dbReference>
<evidence type="ECO:0000313" key="3">
    <source>
        <dbReference type="EMBL" id="MFC5629365.1"/>
    </source>
</evidence>
<dbReference type="InterPro" id="IPR002762">
    <property type="entry name" value="CbiX-like"/>
</dbReference>
<sequence>MKAILFVGHGSPKEKGNKETLQFIEGLKEKWNFPLIESCFLEHARPTIAEGIETCVTKGATHVALIPIMFLPAGHSKIHIPHEIDEAKKKYPSVRFTYGKPIGVHAEVVDLLADKVRKEVGIRAPENTSLVLIGRGSSEPDTNSEVYKLGRLLSEKIEHVPVEVSFIGVTVPTVEEAVERQIALGKKNVIFVPCFFFSGILMDRVYDKVRQFQEIYPHGDFQTTSTVGFHPRLEMVLFERVQEALDGEAFLNCDMCQYRLFAVEHMEGVHHHHHHHDHS</sequence>
<dbReference type="EMBL" id="JBHSPF010000059">
    <property type="protein sequence ID" value="MFC5629365.1"/>
    <property type="molecule type" value="Genomic_DNA"/>
</dbReference>